<evidence type="ECO:0008006" key="4">
    <source>
        <dbReference type="Google" id="ProtNLM"/>
    </source>
</evidence>
<dbReference type="Pfam" id="PF16872">
    <property type="entry name" value="putAbiC"/>
    <property type="match status" value="1"/>
</dbReference>
<dbReference type="InterPro" id="IPR031709">
    <property type="entry name" value="PutAbiC"/>
</dbReference>
<accession>A0A380MTS2</accession>
<dbReference type="AlphaFoldDB" id="A0A380MTS2"/>
<dbReference type="OrthoDB" id="346283at2"/>
<reference evidence="2 3" key="1">
    <citation type="submission" date="2018-06" db="EMBL/GenBank/DDBJ databases">
        <authorList>
            <consortium name="Pathogen Informatics"/>
            <person name="Doyle S."/>
        </authorList>
    </citation>
    <scope>NUCLEOTIDE SEQUENCE [LARGE SCALE GENOMIC DNA]</scope>
    <source>
        <strain evidence="2 3">NCTC10717</strain>
    </source>
</reference>
<protein>
    <recommendedName>
        <fullName evidence="4">Phage abortive infection protein</fullName>
    </recommendedName>
</protein>
<dbReference type="EMBL" id="UHIA01000004">
    <property type="protein sequence ID" value="SUO96019.1"/>
    <property type="molecule type" value="Genomic_DNA"/>
</dbReference>
<evidence type="ECO:0000313" key="3">
    <source>
        <dbReference type="Proteomes" id="UP000254575"/>
    </source>
</evidence>
<evidence type="ECO:0000256" key="1">
    <source>
        <dbReference type="SAM" id="Phobius"/>
    </source>
</evidence>
<evidence type="ECO:0000313" key="2">
    <source>
        <dbReference type="EMBL" id="SUO96019.1"/>
    </source>
</evidence>
<gene>
    <name evidence="2" type="ORF">NCTC10717_00823</name>
</gene>
<keyword evidence="1" id="KW-0472">Membrane</keyword>
<dbReference type="Proteomes" id="UP000254575">
    <property type="component" value="Unassembled WGS sequence"/>
</dbReference>
<keyword evidence="1" id="KW-1133">Transmembrane helix</keyword>
<keyword evidence="3" id="KW-1185">Reference proteome</keyword>
<organism evidence="2 3">
    <name type="scientific">Suttonella indologenes</name>
    <dbReference type="NCBI Taxonomy" id="13276"/>
    <lineage>
        <taxon>Bacteria</taxon>
        <taxon>Pseudomonadati</taxon>
        <taxon>Pseudomonadota</taxon>
        <taxon>Gammaproteobacteria</taxon>
        <taxon>Cardiobacteriales</taxon>
        <taxon>Cardiobacteriaceae</taxon>
        <taxon>Suttonella</taxon>
    </lineage>
</organism>
<keyword evidence="1" id="KW-0812">Transmembrane</keyword>
<proteinExistence type="predicted"/>
<sequence>MYRKVICLSTILLILLVMFLILLIFFNFPFSFCNPVESKCDWFNLGNKFNLIESFNTIGTIISAIGLVWFSYLTFKNQKSTEFENLFQILLNEHNKLMENESFKKGVEKLNEEIVNIIRKYNFKYPDDILIYQELLCKLHTTKRKNNIEEVIKLRNSLKSIYNEENKINTKHELYNPTYQIFCKESDQDYKTQRDIVIKYSDEVINIIERYFKEDHIDKNLSAIKTELEQLINGNKIVKPYLIILFRILKYIKNTEKIEDDDKNEYFGLVRGLIPSNVLFLILFNSYGWSKSNERNSIAYDELLVRAKLFEHLDFNQDWIENIYQNEHIPRIDMISLVEKTAIEMMDKKAFGENVYLSKKI</sequence>
<feature type="transmembrane region" description="Helical" evidence="1">
    <location>
        <begin position="57"/>
        <end position="75"/>
    </location>
</feature>
<name>A0A380MTS2_9GAMM</name>